<dbReference type="EC" id="5.6.2.4" evidence="9"/>
<keyword evidence="5 11" id="KW-0067">ATP-binding</keyword>
<evidence type="ECO:0000256" key="6">
    <source>
        <dbReference type="ARBA" id="ARBA00023125"/>
    </source>
</evidence>
<dbReference type="RefSeq" id="WP_190477210.1">
    <property type="nucleotide sequence ID" value="NZ_JACJSG010000042.1"/>
</dbReference>
<keyword evidence="3 11" id="KW-0378">Hydrolase</keyword>
<accession>A0ABR8DBJ8</accession>
<dbReference type="InterPro" id="IPR014017">
    <property type="entry name" value="DNA_helicase_UvrD-like_C"/>
</dbReference>
<dbReference type="PANTHER" id="PTHR11070">
    <property type="entry name" value="UVRD / RECB / PCRA DNA HELICASE FAMILY MEMBER"/>
    <property type="match status" value="1"/>
</dbReference>
<organism evidence="14 15">
    <name type="scientific">Anabaena azotica FACHB-119</name>
    <dbReference type="NCBI Taxonomy" id="947527"/>
    <lineage>
        <taxon>Bacteria</taxon>
        <taxon>Bacillati</taxon>
        <taxon>Cyanobacteriota</taxon>
        <taxon>Cyanophyceae</taxon>
        <taxon>Nostocales</taxon>
        <taxon>Nostocaceae</taxon>
        <taxon>Anabaena</taxon>
        <taxon>Anabaena azotica</taxon>
    </lineage>
</organism>
<dbReference type="Gene3D" id="3.40.50.300">
    <property type="entry name" value="P-loop containing nucleotide triphosphate hydrolases"/>
    <property type="match status" value="2"/>
</dbReference>
<dbReference type="Pfam" id="PF13361">
    <property type="entry name" value="UvrD_C"/>
    <property type="match status" value="1"/>
</dbReference>
<feature type="binding site" evidence="11">
    <location>
        <begin position="163"/>
        <end position="170"/>
    </location>
    <ligand>
        <name>ATP</name>
        <dbReference type="ChEBI" id="CHEBI:30616"/>
    </ligand>
</feature>
<proteinExistence type="inferred from homology"/>
<evidence type="ECO:0000256" key="4">
    <source>
        <dbReference type="ARBA" id="ARBA00022806"/>
    </source>
</evidence>
<dbReference type="InterPro" id="IPR000212">
    <property type="entry name" value="DNA_helicase_UvrD/REP"/>
</dbReference>
<keyword evidence="7" id="KW-0413">Isomerase</keyword>
<evidence type="ECO:0000256" key="1">
    <source>
        <dbReference type="ARBA" id="ARBA00009922"/>
    </source>
</evidence>
<dbReference type="Gene3D" id="1.10.10.160">
    <property type="match status" value="1"/>
</dbReference>
<reference evidence="14 15" key="1">
    <citation type="journal article" date="2020" name="ISME J.">
        <title>Comparative genomics reveals insights into cyanobacterial evolution and habitat adaptation.</title>
        <authorList>
            <person name="Chen M.Y."/>
            <person name="Teng W.K."/>
            <person name="Zhao L."/>
            <person name="Hu C.X."/>
            <person name="Zhou Y.K."/>
            <person name="Han B.P."/>
            <person name="Song L.R."/>
            <person name="Shu W.S."/>
        </authorList>
    </citation>
    <scope>NUCLEOTIDE SEQUENCE [LARGE SCALE GENOMIC DNA]</scope>
    <source>
        <strain evidence="14 15">FACHB-119</strain>
    </source>
</reference>
<keyword evidence="2 11" id="KW-0547">Nucleotide-binding</keyword>
<dbReference type="InterPro" id="IPR027417">
    <property type="entry name" value="P-loop_NTPase"/>
</dbReference>
<keyword evidence="15" id="KW-1185">Reference proteome</keyword>
<evidence type="ECO:0000259" key="13">
    <source>
        <dbReference type="PROSITE" id="PS51198"/>
    </source>
</evidence>
<keyword evidence="6" id="KW-0238">DNA-binding</keyword>
<dbReference type="InterPro" id="IPR014016">
    <property type="entry name" value="UvrD-like_ATP-bd"/>
</dbReference>
<dbReference type="EMBL" id="JACJSG010000042">
    <property type="protein sequence ID" value="MBD2503936.1"/>
    <property type="molecule type" value="Genomic_DNA"/>
</dbReference>
<comment type="similarity">
    <text evidence="1">Belongs to the helicase family. UvrD subfamily.</text>
</comment>
<sequence length="655" mass="74174">MARGNPNPKTDHLPKQKTIWNNLPTELGRYPQVFKENISTYARALDGQCSPFEAIIPLLDKLSKDELEQIKLAIECLSSANTTQESQKQENSPPTVERSLQVTESSHSLKSEIAVYTANKDTTELNPVEIEELRSKYGFLPSKYQLGIIEWVLSGKGNGCCNAVAGSGKSTTLLIVAKALWQAGFKPNDIKICVFGKNNSNHLIKKFGPLWKSSISTLHSAAFSLVRRELNVKHSEEITVSKLKYQRIAQSLDLIPKRGLKVGRLWAENIISNDDDFLKLIDLVRLSHQQPTAEVVNAIAAHHEIETVQQPQLVAQWIARCLQIGEEWAITQKKLDFTDQIWLAVKWRLHERPWFKPYRFVLVDECQDLNPLQLTFVLSLIGNIGRILGVGDPQQSIFGYAGADNQSYYNLVRLTQAAELPLSICYRCPRSHIALVKKIFPHIPIEPAPDAIEGVIHQIEEKGVENFLQNGDVIISRKNAPLVSLCIKLIGLGMKANVLGRDVGDSLKKELDLIAKLPGYSFQFFNDAIAQYQAVKLERYRDLDNEDELRQKLLDKLEAILTIYQSHTAATSIENLKSYIDEIFSDEKSAITLSNIHKFKGGEGERIVIYKPKDVPMTWRNQLAWQEEQERNLLYVALTRSKRELFIVGEANWFN</sequence>
<evidence type="ECO:0000256" key="12">
    <source>
        <dbReference type="SAM" id="MobiDB-lite"/>
    </source>
</evidence>
<keyword evidence="4 11" id="KW-0347">Helicase</keyword>
<gene>
    <name evidence="14" type="ORF">H6G83_25570</name>
</gene>
<evidence type="ECO:0000256" key="10">
    <source>
        <dbReference type="ARBA" id="ARBA00048988"/>
    </source>
</evidence>
<comment type="catalytic activity">
    <reaction evidence="8">
        <text>Couples ATP hydrolysis with the unwinding of duplex DNA by translocating in the 3'-5' direction.</text>
        <dbReference type="EC" id="5.6.2.4"/>
    </reaction>
</comment>
<dbReference type="PROSITE" id="PS51198">
    <property type="entry name" value="UVRD_HELICASE_ATP_BIND"/>
    <property type="match status" value="1"/>
</dbReference>
<evidence type="ECO:0000256" key="3">
    <source>
        <dbReference type="ARBA" id="ARBA00022801"/>
    </source>
</evidence>
<comment type="caution">
    <text evidence="14">The sequence shown here is derived from an EMBL/GenBank/DDBJ whole genome shotgun (WGS) entry which is preliminary data.</text>
</comment>
<name>A0ABR8DBJ8_9NOST</name>
<dbReference type="Proteomes" id="UP000661112">
    <property type="component" value="Unassembled WGS sequence"/>
</dbReference>
<evidence type="ECO:0000256" key="11">
    <source>
        <dbReference type="PROSITE-ProRule" id="PRU00560"/>
    </source>
</evidence>
<dbReference type="InterPro" id="IPR013986">
    <property type="entry name" value="DExx_box_DNA_helicase_dom_sf"/>
</dbReference>
<evidence type="ECO:0000256" key="5">
    <source>
        <dbReference type="ARBA" id="ARBA00022840"/>
    </source>
</evidence>
<evidence type="ECO:0000256" key="8">
    <source>
        <dbReference type="ARBA" id="ARBA00034617"/>
    </source>
</evidence>
<evidence type="ECO:0000313" key="15">
    <source>
        <dbReference type="Proteomes" id="UP000661112"/>
    </source>
</evidence>
<dbReference type="PANTHER" id="PTHR11070:SF2">
    <property type="entry name" value="ATP-DEPENDENT DNA HELICASE SRS2"/>
    <property type="match status" value="1"/>
</dbReference>
<dbReference type="SUPFAM" id="SSF52540">
    <property type="entry name" value="P-loop containing nucleoside triphosphate hydrolases"/>
    <property type="match status" value="1"/>
</dbReference>
<dbReference type="GO" id="GO:0004386">
    <property type="term" value="F:helicase activity"/>
    <property type="evidence" value="ECO:0007669"/>
    <property type="project" value="UniProtKB-KW"/>
</dbReference>
<feature type="domain" description="UvrD-like helicase ATP-binding" evidence="13">
    <location>
        <begin position="142"/>
        <end position="429"/>
    </location>
</feature>
<evidence type="ECO:0000256" key="2">
    <source>
        <dbReference type="ARBA" id="ARBA00022741"/>
    </source>
</evidence>
<protein>
    <recommendedName>
        <fullName evidence="9">DNA 3'-5' helicase</fullName>
        <ecNumber evidence="9">5.6.2.4</ecNumber>
    </recommendedName>
</protein>
<dbReference type="Pfam" id="PF00580">
    <property type="entry name" value="UvrD-helicase"/>
    <property type="match status" value="1"/>
</dbReference>
<evidence type="ECO:0000313" key="14">
    <source>
        <dbReference type="EMBL" id="MBD2503936.1"/>
    </source>
</evidence>
<feature type="region of interest" description="Disordered" evidence="12">
    <location>
        <begin position="81"/>
        <end position="105"/>
    </location>
</feature>
<comment type="catalytic activity">
    <reaction evidence="10">
        <text>ATP + H2O = ADP + phosphate + H(+)</text>
        <dbReference type="Rhea" id="RHEA:13065"/>
        <dbReference type="ChEBI" id="CHEBI:15377"/>
        <dbReference type="ChEBI" id="CHEBI:15378"/>
        <dbReference type="ChEBI" id="CHEBI:30616"/>
        <dbReference type="ChEBI" id="CHEBI:43474"/>
        <dbReference type="ChEBI" id="CHEBI:456216"/>
        <dbReference type="EC" id="5.6.2.4"/>
    </reaction>
</comment>
<evidence type="ECO:0000256" key="7">
    <source>
        <dbReference type="ARBA" id="ARBA00023235"/>
    </source>
</evidence>
<evidence type="ECO:0000256" key="9">
    <source>
        <dbReference type="ARBA" id="ARBA00034808"/>
    </source>
</evidence>
<dbReference type="CDD" id="cd18809">
    <property type="entry name" value="SF1_C_RecD"/>
    <property type="match status" value="1"/>
</dbReference>